<comment type="similarity">
    <text evidence="1 3">Belongs to the PAPS reductase family. CysH subfamily.</text>
</comment>
<comment type="catalytic activity">
    <reaction evidence="3">
        <text>[thioredoxin]-disulfide + sulfite + adenosine 3',5'-bisphosphate + 2 H(+) = [thioredoxin]-dithiol + 3'-phosphoadenylyl sulfate</text>
        <dbReference type="Rhea" id="RHEA:11724"/>
        <dbReference type="Rhea" id="RHEA-COMP:10698"/>
        <dbReference type="Rhea" id="RHEA-COMP:10700"/>
        <dbReference type="ChEBI" id="CHEBI:15378"/>
        <dbReference type="ChEBI" id="CHEBI:17359"/>
        <dbReference type="ChEBI" id="CHEBI:29950"/>
        <dbReference type="ChEBI" id="CHEBI:50058"/>
        <dbReference type="ChEBI" id="CHEBI:58339"/>
        <dbReference type="ChEBI" id="CHEBI:58343"/>
        <dbReference type="EC" id="1.8.4.8"/>
    </reaction>
</comment>
<dbReference type="EMBL" id="CP072110">
    <property type="protein sequence ID" value="QTH63072.1"/>
    <property type="molecule type" value="Genomic_DNA"/>
</dbReference>
<dbReference type="NCBIfam" id="NF002537">
    <property type="entry name" value="PRK02090.1"/>
    <property type="match status" value="1"/>
</dbReference>
<comment type="function">
    <text evidence="3">Catalyzes the formation of sulfite from phosphoadenosine 5'-phosphosulfate (PAPS) using thioredoxin as an electron donor.</text>
</comment>
<keyword evidence="2 3" id="KW-0560">Oxidoreductase</keyword>
<comment type="caution">
    <text evidence="3">Lacks conserved residue(s) required for the propagation of feature annotation.</text>
</comment>
<name>A0A975HHH4_9GAMM</name>
<evidence type="ECO:0000313" key="5">
    <source>
        <dbReference type="EMBL" id="QTH63072.1"/>
    </source>
</evidence>
<dbReference type="AlphaFoldDB" id="A0A975HHH4"/>
<dbReference type="HAMAP" id="MF_00063">
    <property type="entry name" value="CysH"/>
    <property type="match status" value="1"/>
</dbReference>
<dbReference type="NCBIfam" id="TIGR02057">
    <property type="entry name" value="PAPS_reductase"/>
    <property type="match status" value="1"/>
</dbReference>
<dbReference type="KEGG" id="psym:J1N51_09990"/>
<comment type="pathway">
    <text evidence="3">Sulfur metabolism; hydrogen sulfide biosynthesis; sulfite from sulfate: step 3/3.</text>
</comment>
<sequence length="265" mass="29949">MTVQATSSVQTSPNQVLSNSSTRVQQLTVEEIAEVNQSLAALSAEERVEWTLANLAPEFMLSSSFGIQAAVMLHLVTRVQPDIPVVLTDTGYLFPETYQFIDELTERLDLNLKIYRSELTPAWQEAKFGQLWTQGEAGIKQYNQMNKVEPMRRAIKELGVQTWFSGIRQGQSSTRADKAVTELSYLAGQDHPVLKVHPILEWTNKDVFEYLKKHDLPYHPLWEQGYVSVGDVQTTRKLEAGMTEEETRFFGLTRECGLHENGGGI</sequence>
<evidence type="ECO:0000256" key="2">
    <source>
        <dbReference type="ARBA" id="ARBA00023002"/>
    </source>
</evidence>
<proteinExistence type="inferred from homology"/>
<reference evidence="5" key="1">
    <citation type="submission" date="2021-03" db="EMBL/GenBank/DDBJ databases">
        <title>Description of Psychrosphaera ytuae sp. nov. isolated from deep sea sediment of South China Sea.</title>
        <authorList>
            <person name="Zhang J."/>
            <person name="Xu X.-D."/>
        </authorList>
    </citation>
    <scope>NUCLEOTIDE SEQUENCE</scope>
    <source>
        <strain evidence="5">MTZ26</strain>
    </source>
</reference>
<dbReference type="Gene3D" id="3.40.50.620">
    <property type="entry name" value="HUPs"/>
    <property type="match status" value="1"/>
</dbReference>
<feature type="domain" description="Phosphoadenosine phosphosulphate reductase" evidence="4">
    <location>
        <begin position="59"/>
        <end position="236"/>
    </location>
</feature>
<dbReference type="NCBIfam" id="TIGR00434">
    <property type="entry name" value="cysH"/>
    <property type="match status" value="1"/>
</dbReference>
<gene>
    <name evidence="3" type="primary">cysH</name>
    <name evidence="5" type="ORF">J1N51_09990</name>
</gene>
<dbReference type="SUPFAM" id="SSF52402">
    <property type="entry name" value="Adenine nucleotide alpha hydrolases-like"/>
    <property type="match status" value="1"/>
</dbReference>
<dbReference type="GO" id="GO:0070814">
    <property type="term" value="P:hydrogen sulfide biosynthetic process"/>
    <property type="evidence" value="ECO:0007669"/>
    <property type="project" value="UniProtKB-UniRule"/>
</dbReference>
<feature type="active site" description="Nucleophile; cysteine thiosulfonate intermediate" evidence="3">
    <location>
        <position position="256"/>
    </location>
</feature>
<dbReference type="GO" id="GO:0019379">
    <property type="term" value="P:sulfate assimilation, phosphoadenylyl sulfate reduction by phosphoadenylyl-sulfate reductase (thioredoxin)"/>
    <property type="evidence" value="ECO:0007669"/>
    <property type="project" value="UniProtKB-UniRule"/>
</dbReference>
<organism evidence="5 6">
    <name type="scientific">Psychrosphaera ytuae</name>
    <dbReference type="NCBI Taxonomy" id="2820710"/>
    <lineage>
        <taxon>Bacteria</taxon>
        <taxon>Pseudomonadati</taxon>
        <taxon>Pseudomonadota</taxon>
        <taxon>Gammaproteobacteria</taxon>
        <taxon>Alteromonadales</taxon>
        <taxon>Pseudoalteromonadaceae</taxon>
        <taxon>Psychrosphaera</taxon>
    </lineage>
</organism>
<dbReference type="GO" id="GO:0004604">
    <property type="term" value="F:phosphoadenylyl-sulfate reductase (thioredoxin) activity"/>
    <property type="evidence" value="ECO:0007669"/>
    <property type="project" value="UniProtKB-UniRule"/>
</dbReference>
<dbReference type="PIRSF" id="PIRSF000857">
    <property type="entry name" value="PAPS_reductase"/>
    <property type="match status" value="1"/>
</dbReference>
<dbReference type="InterPro" id="IPR014729">
    <property type="entry name" value="Rossmann-like_a/b/a_fold"/>
</dbReference>
<dbReference type="PANTHER" id="PTHR46509">
    <property type="entry name" value="PHOSPHOADENOSINE PHOSPHOSULFATE REDUCTASE"/>
    <property type="match status" value="1"/>
</dbReference>
<dbReference type="Proteomes" id="UP000682739">
    <property type="component" value="Chromosome"/>
</dbReference>
<accession>A0A975HHH4</accession>
<dbReference type="InterPro" id="IPR002500">
    <property type="entry name" value="PAPS_reduct_dom"/>
</dbReference>
<dbReference type="InterPro" id="IPR004511">
    <property type="entry name" value="PAPS/APS_Rdtase"/>
</dbReference>
<dbReference type="EC" id="1.8.4.8" evidence="3"/>
<keyword evidence="6" id="KW-1185">Reference proteome</keyword>
<evidence type="ECO:0000259" key="4">
    <source>
        <dbReference type="Pfam" id="PF01507"/>
    </source>
</evidence>
<keyword evidence="3" id="KW-0963">Cytoplasm</keyword>
<dbReference type="RefSeq" id="WP_208830926.1">
    <property type="nucleotide sequence ID" value="NZ_CP072110.1"/>
</dbReference>
<evidence type="ECO:0000313" key="6">
    <source>
        <dbReference type="Proteomes" id="UP000682739"/>
    </source>
</evidence>
<comment type="subcellular location">
    <subcellularLocation>
        <location evidence="3">Cytoplasm</location>
    </subcellularLocation>
</comment>
<protein>
    <recommendedName>
        <fullName evidence="3">Phosphoadenosine 5'-phosphosulfate reductase</fullName>
        <shortName evidence="3">PAPS reductase</shortName>
        <ecNumber evidence="3">1.8.4.8</ecNumber>
    </recommendedName>
    <alternativeName>
        <fullName evidence="3">3'-phosphoadenylylsulfate reductase</fullName>
    </alternativeName>
    <alternativeName>
        <fullName evidence="3">PAPS reductase, thioredoxin dependent</fullName>
    </alternativeName>
    <alternativeName>
        <fullName evidence="3">PAPS sulfotransferase</fullName>
    </alternativeName>
    <alternativeName>
        <fullName evidence="3">PAdoPS reductase</fullName>
    </alternativeName>
</protein>
<dbReference type="InterPro" id="IPR011800">
    <property type="entry name" value="PAPS_reductase_CysH"/>
</dbReference>
<dbReference type="Pfam" id="PF01507">
    <property type="entry name" value="PAPS_reduct"/>
    <property type="match status" value="1"/>
</dbReference>
<evidence type="ECO:0000256" key="3">
    <source>
        <dbReference type="HAMAP-Rule" id="MF_00063"/>
    </source>
</evidence>
<dbReference type="CDD" id="cd23945">
    <property type="entry name" value="PAPS_reductase"/>
    <property type="match status" value="1"/>
</dbReference>
<dbReference type="PANTHER" id="PTHR46509:SF1">
    <property type="entry name" value="PHOSPHOADENOSINE PHOSPHOSULFATE REDUCTASE"/>
    <property type="match status" value="1"/>
</dbReference>
<evidence type="ECO:0000256" key="1">
    <source>
        <dbReference type="ARBA" id="ARBA00009732"/>
    </source>
</evidence>
<dbReference type="GO" id="GO:0005737">
    <property type="term" value="C:cytoplasm"/>
    <property type="evidence" value="ECO:0007669"/>
    <property type="project" value="UniProtKB-SubCell"/>
</dbReference>